<evidence type="ECO:0000256" key="3">
    <source>
        <dbReference type="ARBA" id="ARBA00022821"/>
    </source>
</evidence>
<name>A0A392MK58_9FABA</name>
<keyword evidence="8" id="KW-1185">Reference proteome</keyword>
<dbReference type="InterPro" id="IPR041118">
    <property type="entry name" value="Rx_N"/>
</dbReference>
<accession>A0A392MK58</accession>
<dbReference type="Pfam" id="PF18052">
    <property type="entry name" value="Rx_N"/>
    <property type="match status" value="1"/>
</dbReference>
<keyword evidence="1" id="KW-0677">Repeat</keyword>
<evidence type="ECO:0000256" key="2">
    <source>
        <dbReference type="ARBA" id="ARBA00022741"/>
    </source>
</evidence>
<dbReference type="Gene3D" id="3.40.50.300">
    <property type="entry name" value="P-loop containing nucleotide triphosphate hydrolases"/>
    <property type="match status" value="1"/>
</dbReference>
<dbReference type="GO" id="GO:0005524">
    <property type="term" value="F:ATP binding"/>
    <property type="evidence" value="ECO:0007669"/>
    <property type="project" value="UniProtKB-KW"/>
</dbReference>
<evidence type="ECO:0000259" key="5">
    <source>
        <dbReference type="Pfam" id="PF00931"/>
    </source>
</evidence>
<dbReference type="PANTHER" id="PTHR36766">
    <property type="entry name" value="PLANT BROAD-SPECTRUM MILDEW RESISTANCE PROTEIN RPW8"/>
    <property type="match status" value="1"/>
</dbReference>
<protein>
    <submittedName>
        <fullName evidence="7">NBS-LRR type disease resistance protein</fullName>
    </submittedName>
</protein>
<evidence type="ECO:0000313" key="8">
    <source>
        <dbReference type="Proteomes" id="UP000265520"/>
    </source>
</evidence>
<evidence type="ECO:0000313" key="7">
    <source>
        <dbReference type="EMBL" id="MCH87108.1"/>
    </source>
</evidence>
<dbReference type="EMBL" id="LXQA010011543">
    <property type="protein sequence ID" value="MCH87108.1"/>
    <property type="molecule type" value="Genomic_DNA"/>
</dbReference>
<dbReference type="SUPFAM" id="SSF52540">
    <property type="entry name" value="P-loop containing nucleoside triphosphate hydrolases"/>
    <property type="match status" value="1"/>
</dbReference>
<feature type="domain" description="NB-ARC" evidence="5">
    <location>
        <begin position="182"/>
        <end position="298"/>
    </location>
</feature>
<dbReference type="Gene3D" id="1.20.5.4130">
    <property type="match status" value="1"/>
</dbReference>
<evidence type="ECO:0000256" key="1">
    <source>
        <dbReference type="ARBA" id="ARBA00022737"/>
    </source>
</evidence>
<dbReference type="Proteomes" id="UP000265520">
    <property type="component" value="Unassembled WGS sequence"/>
</dbReference>
<dbReference type="InterPro" id="IPR002182">
    <property type="entry name" value="NB-ARC"/>
</dbReference>
<dbReference type="PRINTS" id="PR00364">
    <property type="entry name" value="DISEASERSIST"/>
</dbReference>
<dbReference type="PANTHER" id="PTHR36766:SF40">
    <property type="entry name" value="DISEASE RESISTANCE PROTEIN RGA3"/>
    <property type="match status" value="1"/>
</dbReference>
<evidence type="ECO:0000256" key="4">
    <source>
        <dbReference type="ARBA" id="ARBA00022840"/>
    </source>
</evidence>
<evidence type="ECO:0000259" key="6">
    <source>
        <dbReference type="Pfam" id="PF18052"/>
    </source>
</evidence>
<feature type="domain" description="Disease resistance N-terminal" evidence="6">
    <location>
        <begin position="11"/>
        <end position="101"/>
    </location>
</feature>
<organism evidence="7 8">
    <name type="scientific">Trifolium medium</name>
    <dbReference type="NCBI Taxonomy" id="97028"/>
    <lineage>
        <taxon>Eukaryota</taxon>
        <taxon>Viridiplantae</taxon>
        <taxon>Streptophyta</taxon>
        <taxon>Embryophyta</taxon>
        <taxon>Tracheophyta</taxon>
        <taxon>Spermatophyta</taxon>
        <taxon>Magnoliopsida</taxon>
        <taxon>eudicotyledons</taxon>
        <taxon>Gunneridae</taxon>
        <taxon>Pentapetalae</taxon>
        <taxon>rosids</taxon>
        <taxon>fabids</taxon>
        <taxon>Fabales</taxon>
        <taxon>Fabaceae</taxon>
        <taxon>Papilionoideae</taxon>
        <taxon>50 kb inversion clade</taxon>
        <taxon>NPAAA clade</taxon>
        <taxon>Hologalegina</taxon>
        <taxon>IRL clade</taxon>
        <taxon>Trifolieae</taxon>
        <taxon>Trifolium</taxon>
    </lineage>
</organism>
<keyword evidence="2" id="KW-0547">Nucleotide-binding</keyword>
<dbReference type="Pfam" id="PF00931">
    <property type="entry name" value="NB-ARC"/>
    <property type="match status" value="1"/>
</dbReference>
<comment type="caution">
    <text evidence="7">The sequence shown here is derived from an EMBL/GenBank/DDBJ whole genome shotgun (WGS) entry which is preliminary data.</text>
</comment>
<keyword evidence="4" id="KW-0067">ATP-binding</keyword>
<dbReference type="GO" id="GO:0043531">
    <property type="term" value="F:ADP binding"/>
    <property type="evidence" value="ECO:0007669"/>
    <property type="project" value="InterPro"/>
</dbReference>
<dbReference type="AlphaFoldDB" id="A0A392MK58"/>
<dbReference type="InterPro" id="IPR027417">
    <property type="entry name" value="P-loop_NTPase"/>
</dbReference>
<reference evidence="7 8" key="1">
    <citation type="journal article" date="2018" name="Front. Plant Sci.">
        <title>Red Clover (Trifolium pratense) and Zigzag Clover (T. medium) - A Picture of Genomic Similarities and Differences.</title>
        <authorList>
            <person name="Dluhosova J."/>
            <person name="Istvanek J."/>
            <person name="Nedelnik J."/>
            <person name="Repkova J."/>
        </authorList>
    </citation>
    <scope>NUCLEOTIDE SEQUENCE [LARGE SCALE GENOMIC DNA]</scope>
    <source>
        <strain evidence="8">cv. 10/8</strain>
        <tissue evidence="7">Leaf</tissue>
    </source>
</reference>
<gene>
    <name evidence="7" type="ORF">A2U01_0007973</name>
</gene>
<sequence length="318" mass="35860">MASALVAGAFLSATIQTIAEKLSSTEFRGFISNTKFNYSLLAELKTTLFSLQAVLVDAEQKQFNDLPVKQWLDDLKDAIFDSEDLLNLISYDALRCKVENTPVDQLQNLSSSIKINSKMEKMCKRLQTFVQQKDILGLQRTVSGRVSRRTPSSSVVNESVTVGRNDDKDRLIDVLVSDCGTSRNNNFGVVAILGMGGVGKTTLAQLVYNDEKVEKHFDLKAWVYVSEDFDVVRVTKSLLESVVRNTTSTASKVWESDNLDILRVELMKQLMDRRFLFVLDDLWNDSYIDWNELVTPLFKGTQCMQLEVNNLVVVNTQS</sequence>
<dbReference type="GO" id="GO:0006952">
    <property type="term" value="P:defense response"/>
    <property type="evidence" value="ECO:0007669"/>
    <property type="project" value="UniProtKB-KW"/>
</dbReference>
<keyword evidence="3" id="KW-0611">Plant defense</keyword>
<proteinExistence type="predicted"/>